<accession>A0ACB8UXP5</accession>
<sequence length="694" mass="78703">MPVGDSAGRAPETQENIAHQSVYIYKPSEKSKGGDSQLSKRRKLSHGPRESAQSDEFLFVPLLDGLESRLLVKHRYTAFKDFFTSQGQKLEGILHDADSKVVEDLTSFIKHAEPESSDSRISCGIISLGPNISSISTLLDQLRKHVRVDGAAQVAVLESGDCTNLKNALRTIIRNSIPETENGPSNYAPPTRLGPKLLPYDLELLHEFVRQNDGQKIVVAFKDSEAFDSDIMSDLISLLWSWRDRIPFVFLFGVATSMDLFEARLPRSTIGQLQAECFDICGSKDSIHQIFFHLEAHRDGTLWLGHNVSRLLVEQSDNQFQSPERFGNSLRYAYMSHFFANPLAALLAKEIRQDDFQPELCEAIRNLPSFQKHAEKSLERGDSKLVEKLLDDNIFLAQHSLENLKQGQQKMKRMFRCLETLKTVLEHVKPVKAPNMSSIVIQALAGELFTSRLVTDVLSTIKKLTSDLLEKLLFALKEAIPSTNNLYTQLQNLLACRKEHEPLRTQYDSSRVTHKTALVAQRLKLMKGKAKLSNDEAKYTAIVEQLHGIFQRYLVDSLVCPDDMFLHEAFLYDFKSPLKDTFTPRPRFTMERALSNPSDYLAFDSDTSFENLSASQPETALLYQFYLESGALVNMYDLWRAFYTIVGGEDGTNCDERTALVMFYRATSELKMMGMMKPSRRKTDHLAKLSWMGL</sequence>
<proteinExistence type="predicted"/>
<evidence type="ECO:0000313" key="1">
    <source>
        <dbReference type="EMBL" id="KAI2387674.1"/>
    </source>
</evidence>
<organism evidence="1">
    <name type="scientific">Ophidiomyces ophidiicola</name>
    <dbReference type="NCBI Taxonomy" id="1387563"/>
    <lineage>
        <taxon>Eukaryota</taxon>
        <taxon>Fungi</taxon>
        <taxon>Dikarya</taxon>
        <taxon>Ascomycota</taxon>
        <taxon>Pezizomycotina</taxon>
        <taxon>Eurotiomycetes</taxon>
        <taxon>Eurotiomycetidae</taxon>
        <taxon>Onygenales</taxon>
        <taxon>Onygenaceae</taxon>
        <taxon>Ophidiomyces</taxon>
    </lineage>
</organism>
<name>A0ACB8UXP5_9EURO</name>
<comment type="caution">
    <text evidence="1">The sequence shown here is derived from an EMBL/GenBank/DDBJ whole genome shotgun (WGS) entry which is preliminary data.</text>
</comment>
<dbReference type="EMBL" id="JALBCA010000037">
    <property type="protein sequence ID" value="KAI2387674.1"/>
    <property type="molecule type" value="Genomic_DNA"/>
</dbReference>
<gene>
    <name evidence="1" type="primary">ORC3</name>
    <name evidence="1" type="ORF">LOY88_003004</name>
</gene>
<reference evidence="1" key="1">
    <citation type="journal article" date="2022" name="bioRxiv">
        <title>Population genetic analysis of Ophidiomyces ophidiicola, the causative agent of snake fungal disease, indicates recent introductions to the USA.</title>
        <authorList>
            <person name="Ladner J.T."/>
            <person name="Palmer J.M."/>
            <person name="Ettinger C.L."/>
            <person name="Stajich J.E."/>
            <person name="Farrell T.M."/>
            <person name="Glorioso B.M."/>
            <person name="Lawson B."/>
            <person name="Price S.J."/>
            <person name="Stengle A.G."/>
            <person name="Grear D.A."/>
            <person name="Lorch J.M."/>
        </authorList>
    </citation>
    <scope>NUCLEOTIDE SEQUENCE</scope>
    <source>
        <strain evidence="1">NWHC 24266-5</strain>
    </source>
</reference>
<protein>
    <submittedName>
        <fullName evidence="1">Origin recognition complex subunit 3</fullName>
    </submittedName>
</protein>